<dbReference type="SUPFAM" id="SSF55174">
    <property type="entry name" value="Alpha-L RNA-binding motif"/>
    <property type="match status" value="1"/>
</dbReference>
<reference evidence="11 12" key="1">
    <citation type="journal article" date="2014" name="Appl. Environ. Microbiol.">
        <title>Comparative Genome Analysis of 'Candidatus Methanoplasma termitum' Indicates a New Mode of Energy Metabolism in the Seventh Order of Methanogens.</title>
        <authorList>
            <person name="Lang K."/>
            <person name="Schuldes J."/>
            <person name="Klingl A."/>
            <person name="Poehlein A."/>
            <person name="Daniel R."/>
            <person name="Brune A."/>
        </authorList>
    </citation>
    <scope>NUCLEOTIDE SEQUENCE [LARGE SCALE GENOMIC DNA]</scope>
    <source>
        <strain evidence="12">Mpt1</strain>
    </source>
</reference>
<dbReference type="GO" id="GO:0022627">
    <property type="term" value="C:cytosolic small ribosomal subunit"/>
    <property type="evidence" value="ECO:0007669"/>
    <property type="project" value="TreeGrafter"/>
</dbReference>
<dbReference type="KEGG" id="mear:Mpt1_c09490"/>
<proteinExistence type="inferred from homology"/>
<dbReference type="HAMAP" id="MF_00485">
    <property type="entry name" value="Ribosomal_eS4"/>
    <property type="match status" value="1"/>
</dbReference>
<evidence type="ECO:0000256" key="3">
    <source>
        <dbReference type="ARBA" id="ARBA00022884"/>
    </source>
</evidence>
<keyword evidence="2 8" id="KW-0699">rRNA-binding</keyword>
<gene>
    <name evidence="7 11" type="primary">rps4e</name>
    <name evidence="11" type="ORF">Mpt1_c09490</name>
</gene>
<feature type="domain" description="Small ribosomal subunit protein eS4 central region" evidence="9">
    <location>
        <begin position="92"/>
        <end position="165"/>
    </location>
</feature>
<dbReference type="Pfam" id="PF00900">
    <property type="entry name" value="Ribosomal_S4e"/>
    <property type="match status" value="1"/>
</dbReference>
<dbReference type="InterPro" id="IPR036986">
    <property type="entry name" value="S4_RNA-bd_sf"/>
</dbReference>
<dbReference type="InterPro" id="IPR013845">
    <property type="entry name" value="Ribosomal_eS4_central_region"/>
</dbReference>
<keyword evidence="3 7" id="KW-0694">RNA-binding</keyword>
<dbReference type="GO" id="GO:0003735">
    <property type="term" value="F:structural constituent of ribosome"/>
    <property type="evidence" value="ECO:0007669"/>
    <property type="project" value="InterPro"/>
</dbReference>
<evidence type="ECO:0000256" key="1">
    <source>
        <dbReference type="ARBA" id="ARBA00007500"/>
    </source>
</evidence>
<evidence type="ECO:0000259" key="9">
    <source>
        <dbReference type="Pfam" id="PF00900"/>
    </source>
</evidence>
<sequence>MSDHMKRLAAPATWPLKRKAHVWATKPSPGAHSIESSMPAAMVLRDMIKACDTGREAKRIIGNREMLVDGTPVKNPKAPVGVMDTISVPKMDLNYRMLLTDKGKLTLVPISADEATWKLCRIENKTKISGGKIQLNLSGGRNIVLDKNKYKTGDTLKIDVVDQKILGSFPLAPGAAALIINGALAGKVETIEKRVEVKGSADDVVRFSSGIETVRKNAFIIGSSRPEIKLPEASE</sequence>
<keyword evidence="5 7" id="KW-0687">Ribonucleoprotein</keyword>
<evidence type="ECO:0000256" key="6">
    <source>
        <dbReference type="ARBA" id="ARBA00035272"/>
    </source>
</evidence>
<dbReference type="Gene3D" id="2.30.30.30">
    <property type="match status" value="1"/>
</dbReference>
<protein>
    <recommendedName>
        <fullName evidence="6 7">Small ribosomal subunit protein eS4</fullName>
    </recommendedName>
</protein>
<dbReference type="PANTHER" id="PTHR11581:SF0">
    <property type="entry name" value="SMALL RIBOSOMAL SUBUNIT PROTEIN ES4"/>
    <property type="match status" value="1"/>
</dbReference>
<dbReference type="GO" id="GO:0019843">
    <property type="term" value="F:rRNA binding"/>
    <property type="evidence" value="ECO:0007669"/>
    <property type="project" value="UniProtKB-KW"/>
</dbReference>
<feature type="domain" description="Small ribosomal subunit protein eS4 N-terminal" evidence="10">
    <location>
        <begin position="2"/>
        <end position="35"/>
    </location>
</feature>
<dbReference type="Gene3D" id="2.40.50.740">
    <property type="match status" value="1"/>
</dbReference>
<dbReference type="Pfam" id="PF08071">
    <property type="entry name" value="RS4NT"/>
    <property type="match status" value="1"/>
</dbReference>
<keyword evidence="12" id="KW-1185">Reference proteome</keyword>
<evidence type="ECO:0000256" key="7">
    <source>
        <dbReference type="HAMAP-Rule" id="MF_00485"/>
    </source>
</evidence>
<evidence type="ECO:0000256" key="4">
    <source>
        <dbReference type="ARBA" id="ARBA00022980"/>
    </source>
</evidence>
<dbReference type="Gene3D" id="3.10.290.10">
    <property type="entry name" value="RNA-binding S4 domain"/>
    <property type="match status" value="1"/>
</dbReference>
<comment type="similarity">
    <text evidence="1 7">Belongs to the eukaryotic ribosomal protein eS4 family.</text>
</comment>
<evidence type="ECO:0000313" key="12">
    <source>
        <dbReference type="Proteomes" id="UP000030787"/>
    </source>
</evidence>
<dbReference type="InterPro" id="IPR018199">
    <property type="entry name" value="Ribosomal_eS4_N_CS"/>
</dbReference>
<dbReference type="Proteomes" id="UP000030787">
    <property type="component" value="Chromosome"/>
</dbReference>
<dbReference type="PANTHER" id="PTHR11581">
    <property type="entry name" value="30S/40S RIBOSOMAL PROTEIN S4"/>
    <property type="match status" value="1"/>
</dbReference>
<dbReference type="GO" id="GO:0006412">
    <property type="term" value="P:translation"/>
    <property type="evidence" value="ECO:0007669"/>
    <property type="project" value="UniProtKB-UniRule"/>
</dbReference>
<dbReference type="NCBIfam" id="NF003312">
    <property type="entry name" value="PRK04313.1"/>
    <property type="match status" value="1"/>
</dbReference>
<evidence type="ECO:0000313" key="11">
    <source>
        <dbReference type="EMBL" id="AIZ56824.1"/>
    </source>
</evidence>
<dbReference type="PIRSF" id="PIRSF002116">
    <property type="entry name" value="Ribosomal_S4"/>
    <property type="match status" value="1"/>
</dbReference>
<evidence type="ECO:0000259" key="10">
    <source>
        <dbReference type="Pfam" id="PF08071"/>
    </source>
</evidence>
<dbReference type="HOGENOM" id="CLU_060400_0_0_2"/>
<dbReference type="PROSITE" id="PS00528">
    <property type="entry name" value="RIBOSOMAL_S4E"/>
    <property type="match status" value="1"/>
</dbReference>
<dbReference type="CDD" id="cd00165">
    <property type="entry name" value="S4"/>
    <property type="match status" value="1"/>
</dbReference>
<evidence type="ECO:0000256" key="2">
    <source>
        <dbReference type="ARBA" id="ARBA00022730"/>
    </source>
</evidence>
<evidence type="ECO:0000256" key="8">
    <source>
        <dbReference type="PROSITE-ProRule" id="PRU00182"/>
    </source>
</evidence>
<dbReference type="InterPro" id="IPR014722">
    <property type="entry name" value="Rib_uL2_dom2"/>
</dbReference>
<dbReference type="InterPro" id="IPR000876">
    <property type="entry name" value="Ribosomal_eS4"/>
</dbReference>
<evidence type="ECO:0000256" key="5">
    <source>
        <dbReference type="ARBA" id="ARBA00023274"/>
    </source>
</evidence>
<dbReference type="AlphaFoldDB" id="A0A0A7LCM9"/>
<dbReference type="InterPro" id="IPR013843">
    <property type="entry name" value="Ribosomal_eS4_N"/>
</dbReference>
<keyword evidence="4 7" id="KW-0689">Ribosomal protein</keyword>
<dbReference type="PROSITE" id="PS50889">
    <property type="entry name" value="S4"/>
    <property type="match status" value="1"/>
</dbReference>
<organism evidence="11 12">
    <name type="scientific">Candidatus Methanoplasma termitum</name>
    <dbReference type="NCBI Taxonomy" id="1577791"/>
    <lineage>
        <taxon>Archaea</taxon>
        <taxon>Methanobacteriati</taxon>
        <taxon>Thermoplasmatota</taxon>
        <taxon>Thermoplasmata</taxon>
        <taxon>Methanomassiliicoccales</taxon>
        <taxon>Methanomassiliicoccaceae</taxon>
        <taxon>Candidatus Methanoplasma</taxon>
    </lineage>
</organism>
<dbReference type="RefSeq" id="WP_048112657.1">
    <property type="nucleotide sequence ID" value="NZ_CP010070.1"/>
</dbReference>
<name>A0A0A7LCM9_9ARCH</name>
<accession>A0A0A7LCM9</accession>
<dbReference type="OrthoDB" id="372073at2157"/>
<dbReference type="InterPro" id="IPR038237">
    <property type="entry name" value="Ribosomal_eS4_central_sf"/>
</dbReference>
<dbReference type="EMBL" id="CP010070">
    <property type="protein sequence ID" value="AIZ56824.1"/>
    <property type="molecule type" value="Genomic_DNA"/>
</dbReference>
<dbReference type="GeneID" id="24818612"/>
<dbReference type="STRING" id="1577791.Mpt1_c09490"/>